<protein>
    <submittedName>
        <fullName evidence="2">Uncharacterized protein</fullName>
    </submittedName>
</protein>
<evidence type="ECO:0000313" key="2">
    <source>
        <dbReference type="EMBL" id="KKN72768.1"/>
    </source>
</evidence>
<accession>A0A0F9W424</accession>
<name>A0A0F9W424_9ZZZZ</name>
<feature type="compositionally biased region" description="Basic and acidic residues" evidence="1">
    <location>
        <begin position="52"/>
        <end position="62"/>
    </location>
</feature>
<gene>
    <name evidence="2" type="ORF">LCGC14_0407350</name>
</gene>
<feature type="region of interest" description="Disordered" evidence="1">
    <location>
        <begin position="1"/>
        <end position="71"/>
    </location>
</feature>
<dbReference type="AlphaFoldDB" id="A0A0F9W424"/>
<reference evidence="2" key="1">
    <citation type="journal article" date="2015" name="Nature">
        <title>Complex archaea that bridge the gap between prokaryotes and eukaryotes.</title>
        <authorList>
            <person name="Spang A."/>
            <person name="Saw J.H."/>
            <person name="Jorgensen S.L."/>
            <person name="Zaremba-Niedzwiedzka K."/>
            <person name="Martijn J."/>
            <person name="Lind A.E."/>
            <person name="van Eijk R."/>
            <person name="Schleper C."/>
            <person name="Guy L."/>
            <person name="Ettema T.J."/>
        </authorList>
    </citation>
    <scope>NUCLEOTIDE SEQUENCE</scope>
</reference>
<organism evidence="2">
    <name type="scientific">marine sediment metagenome</name>
    <dbReference type="NCBI Taxonomy" id="412755"/>
    <lineage>
        <taxon>unclassified sequences</taxon>
        <taxon>metagenomes</taxon>
        <taxon>ecological metagenomes</taxon>
    </lineage>
</organism>
<proteinExistence type="predicted"/>
<evidence type="ECO:0000256" key="1">
    <source>
        <dbReference type="SAM" id="MobiDB-lite"/>
    </source>
</evidence>
<dbReference type="EMBL" id="LAZR01000355">
    <property type="protein sequence ID" value="KKN72768.1"/>
    <property type="molecule type" value="Genomic_DNA"/>
</dbReference>
<comment type="caution">
    <text evidence="2">The sequence shown here is derived from an EMBL/GenBank/DDBJ whole genome shotgun (WGS) entry which is preliminary data.</text>
</comment>
<sequence>MPRPKRGVGAVRVRSEDHPDSLSMRDQIVDGEGPGLDLEPDKYNRPVRTPKPKPEPEPERSKDGKKRRNHQIGINYFRSLDEILARSFTRQEAAHNIVIAFTTMMEARGIDTGFEDEKFERAAGNMAIVGMMREMAWAFGLGSELADRIAEHTVDRLFSPGHVRGPGVKKK</sequence>